<dbReference type="InterPro" id="IPR013766">
    <property type="entry name" value="Thioredoxin_domain"/>
</dbReference>
<proteinExistence type="predicted"/>
<dbReference type="InterPro" id="IPR036249">
    <property type="entry name" value="Thioredoxin-like_sf"/>
</dbReference>
<sequence>MRRSLTISLLCVLLVLPLVYGEESAKKAPGFSLKDLNKKEVVLDSLLGKGPIVVDFWATWCKPCLTELDHIKDIYKELKEKGLTVVAINEDDPRNVSKVKPLAASHRWEFQILLDPNKRVKRLYQVVAFPTTFVLDAEGNIRHKHIGYTQGSETQLKKEIEELLLPVQSEPDTTAEKEGTQGETD</sequence>
<dbReference type="EMBL" id="SOJN01000061">
    <property type="protein sequence ID" value="TET46275.1"/>
    <property type="molecule type" value="Genomic_DNA"/>
</dbReference>
<dbReference type="PANTHER" id="PTHR42852:SF17">
    <property type="entry name" value="THIOREDOXIN-LIKE PROTEIN HI_1115"/>
    <property type="match status" value="1"/>
</dbReference>
<dbReference type="Gene3D" id="3.40.30.10">
    <property type="entry name" value="Glutaredoxin"/>
    <property type="match status" value="1"/>
</dbReference>
<evidence type="ECO:0000256" key="1">
    <source>
        <dbReference type="SAM" id="MobiDB-lite"/>
    </source>
</evidence>
<comment type="caution">
    <text evidence="3">The sequence shown here is derived from an EMBL/GenBank/DDBJ whole genome shotgun (WGS) entry which is preliminary data.</text>
</comment>
<evidence type="ECO:0000313" key="3">
    <source>
        <dbReference type="EMBL" id="TET46275.1"/>
    </source>
</evidence>
<dbReference type="PROSITE" id="PS51352">
    <property type="entry name" value="THIOREDOXIN_2"/>
    <property type="match status" value="1"/>
</dbReference>
<reference evidence="3 4" key="1">
    <citation type="submission" date="2019-03" db="EMBL/GenBank/DDBJ databases">
        <title>Metabolic potential of uncultured bacteria and archaea associated with petroleum seepage in deep-sea sediments.</title>
        <authorList>
            <person name="Dong X."/>
            <person name="Hubert C."/>
        </authorList>
    </citation>
    <scope>NUCLEOTIDE SEQUENCE [LARGE SCALE GENOMIC DNA]</scope>
    <source>
        <strain evidence="3">E44_bin18</strain>
    </source>
</reference>
<dbReference type="Pfam" id="PF00578">
    <property type="entry name" value="AhpC-TSA"/>
    <property type="match status" value="1"/>
</dbReference>
<feature type="domain" description="Thioredoxin" evidence="2">
    <location>
        <begin position="22"/>
        <end position="165"/>
    </location>
</feature>
<name>A0A523UUR4_UNCT6</name>
<accession>A0A523UUR4</accession>
<dbReference type="Proteomes" id="UP000315525">
    <property type="component" value="Unassembled WGS sequence"/>
</dbReference>
<dbReference type="AlphaFoldDB" id="A0A523UUR4"/>
<dbReference type="InterPro" id="IPR000866">
    <property type="entry name" value="AhpC/TSA"/>
</dbReference>
<dbReference type="InterPro" id="IPR050553">
    <property type="entry name" value="Thioredoxin_ResA/DsbE_sf"/>
</dbReference>
<evidence type="ECO:0000259" key="2">
    <source>
        <dbReference type="PROSITE" id="PS51352"/>
    </source>
</evidence>
<feature type="compositionally biased region" description="Basic and acidic residues" evidence="1">
    <location>
        <begin position="174"/>
        <end position="185"/>
    </location>
</feature>
<feature type="region of interest" description="Disordered" evidence="1">
    <location>
        <begin position="165"/>
        <end position="185"/>
    </location>
</feature>
<evidence type="ECO:0000313" key="4">
    <source>
        <dbReference type="Proteomes" id="UP000315525"/>
    </source>
</evidence>
<organism evidence="3 4">
    <name type="scientific">candidate division TA06 bacterium</name>
    <dbReference type="NCBI Taxonomy" id="2250710"/>
    <lineage>
        <taxon>Bacteria</taxon>
        <taxon>Bacteria division TA06</taxon>
    </lineage>
</organism>
<dbReference type="GO" id="GO:0016491">
    <property type="term" value="F:oxidoreductase activity"/>
    <property type="evidence" value="ECO:0007669"/>
    <property type="project" value="InterPro"/>
</dbReference>
<protein>
    <submittedName>
        <fullName evidence="3">TlpA family protein disulfide reductase</fullName>
    </submittedName>
</protein>
<dbReference type="CDD" id="cd02966">
    <property type="entry name" value="TlpA_like_family"/>
    <property type="match status" value="1"/>
</dbReference>
<dbReference type="GO" id="GO:0016209">
    <property type="term" value="F:antioxidant activity"/>
    <property type="evidence" value="ECO:0007669"/>
    <property type="project" value="InterPro"/>
</dbReference>
<dbReference type="PANTHER" id="PTHR42852">
    <property type="entry name" value="THIOL:DISULFIDE INTERCHANGE PROTEIN DSBE"/>
    <property type="match status" value="1"/>
</dbReference>
<gene>
    <name evidence="3" type="ORF">E3J62_04675</name>
</gene>
<dbReference type="SUPFAM" id="SSF52833">
    <property type="entry name" value="Thioredoxin-like"/>
    <property type="match status" value="1"/>
</dbReference>